<dbReference type="EMBL" id="GBRH01252013">
    <property type="protein sequence ID" value="JAD45882.1"/>
    <property type="molecule type" value="Transcribed_RNA"/>
</dbReference>
<feature type="transmembrane region" description="Helical" evidence="1">
    <location>
        <begin position="53"/>
        <end position="77"/>
    </location>
</feature>
<keyword evidence="1" id="KW-1133">Transmembrane helix</keyword>
<organism evidence="2">
    <name type="scientific">Arundo donax</name>
    <name type="common">Giant reed</name>
    <name type="synonym">Donax arundinaceus</name>
    <dbReference type="NCBI Taxonomy" id="35708"/>
    <lineage>
        <taxon>Eukaryota</taxon>
        <taxon>Viridiplantae</taxon>
        <taxon>Streptophyta</taxon>
        <taxon>Embryophyta</taxon>
        <taxon>Tracheophyta</taxon>
        <taxon>Spermatophyta</taxon>
        <taxon>Magnoliopsida</taxon>
        <taxon>Liliopsida</taxon>
        <taxon>Poales</taxon>
        <taxon>Poaceae</taxon>
        <taxon>PACMAD clade</taxon>
        <taxon>Arundinoideae</taxon>
        <taxon>Arundineae</taxon>
        <taxon>Arundo</taxon>
    </lineage>
</organism>
<dbReference type="AlphaFoldDB" id="A0A0A9AFK4"/>
<keyword evidence="1" id="KW-0812">Transmembrane</keyword>
<reference evidence="2" key="2">
    <citation type="journal article" date="2015" name="Data Brief">
        <title>Shoot transcriptome of the giant reed, Arundo donax.</title>
        <authorList>
            <person name="Barrero R.A."/>
            <person name="Guerrero F.D."/>
            <person name="Moolhuijzen P."/>
            <person name="Goolsby J.A."/>
            <person name="Tidwell J."/>
            <person name="Bellgard S.E."/>
            <person name="Bellgard M.I."/>
        </authorList>
    </citation>
    <scope>NUCLEOTIDE SEQUENCE</scope>
    <source>
        <tissue evidence="2">Shoot tissue taken approximately 20 cm above the soil surface</tissue>
    </source>
</reference>
<evidence type="ECO:0000313" key="2">
    <source>
        <dbReference type="EMBL" id="JAD45882.1"/>
    </source>
</evidence>
<proteinExistence type="predicted"/>
<sequence length="90" mass="10419">MYVSDAQMFVSFSKDCSCSPLVRVLFSMISFCHDVSGIWIFRSRIVVLGYTQYLLWICKLALLIPVHLSFVLISNFFNTILTFPLSFFSF</sequence>
<protein>
    <submittedName>
        <fullName evidence="2">Uncharacterized protein</fullName>
    </submittedName>
</protein>
<reference evidence="2" key="1">
    <citation type="submission" date="2014-09" db="EMBL/GenBank/DDBJ databases">
        <authorList>
            <person name="Magalhaes I.L.F."/>
            <person name="Oliveira U."/>
            <person name="Santos F.R."/>
            <person name="Vidigal T.H.D.A."/>
            <person name="Brescovit A.D."/>
            <person name="Santos A.J."/>
        </authorList>
    </citation>
    <scope>NUCLEOTIDE SEQUENCE</scope>
    <source>
        <tissue evidence="2">Shoot tissue taken approximately 20 cm above the soil surface</tissue>
    </source>
</reference>
<evidence type="ECO:0000256" key="1">
    <source>
        <dbReference type="SAM" id="Phobius"/>
    </source>
</evidence>
<accession>A0A0A9AFK4</accession>
<keyword evidence="1" id="KW-0472">Membrane</keyword>
<feature type="transmembrane region" description="Helical" evidence="1">
    <location>
        <begin position="20"/>
        <end position="41"/>
    </location>
</feature>
<name>A0A0A9AFK4_ARUDO</name>